<dbReference type="Proteomes" id="UP000682733">
    <property type="component" value="Unassembled WGS sequence"/>
</dbReference>
<name>A0A8S2DB84_9BILA</name>
<organism evidence="2 4">
    <name type="scientific">Didymodactylos carnosus</name>
    <dbReference type="NCBI Taxonomy" id="1234261"/>
    <lineage>
        <taxon>Eukaryota</taxon>
        <taxon>Metazoa</taxon>
        <taxon>Spiralia</taxon>
        <taxon>Gnathifera</taxon>
        <taxon>Rotifera</taxon>
        <taxon>Eurotatoria</taxon>
        <taxon>Bdelloidea</taxon>
        <taxon>Philodinida</taxon>
        <taxon>Philodinidae</taxon>
        <taxon>Didymodactylos</taxon>
    </lineage>
</organism>
<dbReference type="EMBL" id="CAJOBA010003259">
    <property type="protein sequence ID" value="CAF3676070.1"/>
    <property type="molecule type" value="Genomic_DNA"/>
</dbReference>
<comment type="caution">
    <text evidence="2">The sequence shown here is derived from an EMBL/GenBank/DDBJ whole genome shotgun (WGS) entry which is preliminary data.</text>
</comment>
<evidence type="ECO:0000313" key="4">
    <source>
        <dbReference type="Proteomes" id="UP000677228"/>
    </source>
</evidence>
<protein>
    <submittedName>
        <fullName evidence="2">Uncharacterized protein</fullName>
    </submittedName>
</protein>
<proteinExistence type="predicted"/>
<dbReference type="Proteomes" id="UP000677228">
    <property type="component" value="Unassembled WGS sequence"/>
</dbReference>
<dbReference type="AlphaFoldDB" id="A0A8S2DB84"/>
<dbReference type="EMBL" id="CAJNOK010003258">
    <property type="protein sequence ID" value="CAF0894343.1"/>
    <property type="molecule type" value="Genomic_DNA"/>
</dbReference>
<sequence length="279" mass="31137">MGITLKSRLCVLIVIILIISVISIVVSAWLAKTITNTPTKFGTIIGNIVFGNKTDVEQPIIFWQPISLSNAETSVERTFQISNDVSNSTNNFHNVTTRSTQRNVVSEKIRTIFETVIIPILFVLSIAFGILAFYLRLRCTGKFVFSKFLVAYNGLLVYFVAISFAWGAVPKMPLLKIAEPDKQGENQIDFRIIQGTQDKPVVFSLAETLRPLKGEEGIEESTQYETKDTPRIITSISSAPQLPTIENNGSANEFDELLQKMSPKHHFKSTIHADNTNNV</sequence>
<feature type="transmembrane region" description="Helical" evidence="1">
    <location>
        <begin position="116"/>
        <end position="137"/>
    </location>
</feature>
<keyword evidence="1" id="KW-0472">Membrane</keyword>
<feature type="transmembrane region" description="Helical" evidence="1">
    <location>
        <begin position="149"/>
        <end position="169"/>
    </location>
</feature>
<gene>
    <name evidence="2" type="ORF">OVA965_LOCUS9291</name>
    <name evidence="3" type="ORF">TMI583_LOCUS9287</name>
</gene>
<keyword evidence="1" id="KW-0812">Transmembrane</keyword>
<evidence type="ECO:0000313" key="2">
    <source>
        <dbReference type="EMBL" id="CAF0894343.1"/>
    </source>
</evidence>
<accession>A0A8S2DB84</accession>
<evidence type="ECO:0000313" key="3">
    <source>
        <dbReference type="EMBL" id="CAF3676070.1"/>
    </source>
</evidence>
<reference evidence="2" key="1">
    <citation type="submission" date="2021-02" db="EMBL/GenBank/DDBJ databases">
        <authorList>
            <person name="Nowell W R."/>
        </authorList>
    </citation>
    <scope>NUCLEOTIDE SEQUENCE</scope>
</reference>
<feature type="transmembrane region" description="Helical" evidence="1">
    <location>
        <begin position="9"/>
        <end position="31"/>
    </location>
</feature>
<evidence type="ECO:0000256" key="1">
    <source>
        <dbReference type="SAM" id="Phobius"/>
    </source>
</evidence>
<keyword evidence="1" id="KW-1133">Transmembrane helix</keyword>